<evidence type="ECO:0000259" key="1">
    <source>
        <dbReference type="Pfam" id="PF00156"/>
    </source>
</evidence>
<dbReference type="EMBL" id="AP018558">
    <property type="protein sequence ID" value="BBD77983.1"/>
    <property type="molecule type" value="Genomic_DNA"/>
</dbReference>
<dbReference type="PANTHER" id="PTHR11608:SF0">
    <property type="entry name" value="BIFUNCTIONAL PROTEIN PYRR"/>
    <property type="match status" value="1"/>
</dbReference>
<dbReference type="NCBIfam" id="NF003545">
    <property type="entry name" value="PRK05205.1-1"/>
    <property type="match status" value="1"/>
</dbReference>
<dbReference type="PANTHER" id="PTHR11608">
    <property type="entry name" value="BIFUNCTIONAL PROTEIN PYRR"/>
    <property type="match status" value="1"/>
</dbReference>
<keyword evidence="3" id="KW-1185">Reference proteome</keyword>
<dbReference type="InterPro" id="IPR050137">
    <property type="entry name" value="PyrR_bifunctional"/>
</dbReference>
<keyword evidence="2" id="KW-0328">Glycosyltransferase</keyword>
<dbReference type="SUPFAM" id="SSF53271">
    <property type="entry name" value="PRTase-like"/>
    <property type="match status" value="1"/>
</dbReference>
<organism evidence="2 3">
    <name type="scientific">Hydrogenophilus thermoluteolus</name>
    <name type="common">Pseudomonas hydrogenothermophila</name>
    <dbReference type="NCBI Taxonomy" id="297"/>
    <lineage>
        <taxon>Bacteria</taxon>
        <taxon>Pseudomonadati</taxon>
        <taxon>Pseudomonadota</taxon>
        <taxon>Hydrogenophilia</taxon>
        <taxon>Hydrogenophilales</taxon>
        <taxon>Hydrogenophilaceae</taxon>
        <taxon>Hydrogenophilus</taxon>
    </lineage>
</organism>
<dbReference type="Pfam" id="PF00156">
    <property type="entry name" value="Pribosyltran"/>
    <property type="match status" value="1"/>
</dbReference>
<accession>A0A2Z6DZS0</accession>
<dbReference type="KEGG" id="htl:HPTL_1725"/>
<dbReference type="InterPro" id="IPR029057">
    <property type="entry name" value="PRTase-like"/>
</dbReference>
<dbReference type="CDD" id="cd06223">
    <property type="entry name" value="PRTases_typeI"/>
    <property type="match status" value="1"/>
</dbReference>
<evidence type="ECO:0000313" key="2">
    <source>
        <dbReference type="EMBL" id="BBD77983.1"/>
    </source>
</evidence>
<dbReference type="InterPro" id="IPR000836">
    <property type="entry name" value="PRTase_dom"/>
</dbReference>
<sequence>MHTENPLISPPPDAETLYHELERAIAPYRDTFDAFVGIHAGGSWIAERLRAALAPTLPLGVIDVSFYRDDLAQRGLGRRDVRPSELPFSVEGARILLIDDVLYTGRTVRAAINELFDYGRPACVRFAALADRGGRELPICPDFCPWRSPTPLAPHVRLELIVTPDQTFRWELVA</sequence>
<dbReference type="Proteomes" id="UP000262004">
    <property type="component" value="Chromosome"/>
</dbReference>
<dbReference type="GO" id="GO:0016757">
    <property type="term" value="F:glycosyltransferase activity"/>
    <property type="evidence" value="ECO:0007669"/>
    <property type="project" value="UniProtKB-KW"/>
</dbReference>
<keyword evidence="2" id="KW-0808">Transferase</keyword>
<reference evidence="2 3" key="1">
    <citation type="submission" date="2018-04" db="EMBL/GenBank/DDBJ databases">
        <title>Complete genome sequence of Hydrogenophilus thermoluteolus TH-1.</title>
        <authorList>
            <person name="Arai H."/>
        </authorList>
    </citation>
    <scope>NUCLEOTIDE SEQUENCE [LARGE SCALE GENOMIC DNA]</scope>
    <source>
        <strain evidence="2 3">TH-1</strain>
    </source>
</reference>
<dbReference type="Gene3D" id="3.40.50.2020">
    <property type="match status" value="1"/>
</dbReference>
<dbReference type="RefSeq" id="WP_119335660.1">
    <property type="nucleotide sequence ID" value="NZ_AP018558.1"/>
</dbReference>
<dbReference type="OrthoDB" id="9802227at2"/>
<protein>
    <submittedName>
        <fullName evidence="2">Bifunctional pyr operon transcriptional regulator/uracil phosphoribosyltransferase</fullName>
    </submittedName>
</protein>
<dbReference type="AlphaFoldDB" id="A0A2Z6DZS0"/>
<proteinExistence type="predicted"/>
<evidence type="ECO:0000313" key="3">
    <source>
        <dbReference type="Proteomes" id="UP000262004"/>
    </source>
</evidence>
<feature type="domain" description="Phosphoribosyltransferase" evidence="1">
    <location>
        <begin position="21"/>
        <end position="139"/>
    </location>
</feature>
<gene>
    <name evidence="2" type="ORF">HPTL_1725</name>
</gene>
<name>A0A2Z6DZS0_HYDTE</name>